<gene>
    <name evidence="3" type="ORF">H3Z74_23665</name>
</gene>
<dbReference type="Gene3D" id="3.40.710.10">
    <property type="entry name" value="DD-peptidase/beta-lactamase superfamily"/>
    <property type="match status" value="1"/>
</dbReference>
<accession>A0A7H0LIT3</accession>
<dbReference type="RefSeq" id="WP_187761897.1">
    <property type="nucleotide sequence ID" value="NZ_CP061038.1"/>
</dbReference>
<evidence type="ECO:0000313" key="3">
    <source>
        <dbReference type="EMBL" id="QNQ09586.1"/>
    </source>
</evidence>
<dbReference type="AlphaFoldDB" id="A0A7H0LIT3"/>
<dbReference type="InterPro" id="IPR050491">
    <property type="entry name" value="AmpC-like"/>
</dbReference>
<evidence type="ECO:0000313" key="4">
    <source>
        <dbReference type="Proteomes" id="UP000516148"/>
    </source>
</evidence>
<dbReference type="PANTHER" id="PTHR46825">
    <property type="entry name" value="D-ALANYL-D-ALANINE-CARBOXYPEPTIDASE/ENDOPEPTIDASE AMPH"/>
    <property type="match status" value="1"/>
</dbReference>
<keyword evidence="4" id="KW-1185">Reference proteome</keyword>
<dbReference type="Proteomes" id="UP000516148">
    <property type="component" value="Chromosome"/>
</dbReference>
<evidence type="ECO:0000259" key="2">
    <source>
        <dbReference type="Pfam" id="PF00144"/>
    </source>
</evidence>
<dbReference type="PANTHER" id="PTHR46825:SF9">
    <property type="entry name" value="BETA-LACTAMASE-RELATED DOMAIN-CONTAINING PROTEIN"/>
    <property type="match status" value="1"/>
</dbReference>
<organism evidence="3 4">
    <name type="scientific">Sphingomonas alpina</name>
    <dbReference type="NCBI Taxonomy" id="653931"/>
    <lineage>
        <taxon>Bacteria</taxon>
        <taxon>Pseudomonadati</taxon>
        <taxon>Pseudomonadota</taxon>
        <taxon>Alphaproteobacteria</taxon>
        <taxon>Sphingomonadales</taxon>
        <taxon>Sphingomonadaceae</taxon>
        <taxon>Sphingomonas</taxon>
    </lineage>
</organism>
<proteinExistence type="predicted"/>
<evidence type="ECO:0000256" key="1">
    <source>
        <dbReference type="SAM" id="SignalP"/>
    </source>
</evidence>
<protein>
    <submittedName>
        <fullName evidence="3">Beta-lactamase family protein</fullName>
    </submittedName>
</protein>
<keyword evidence="1" id="KW-0732">Signal</keyword>
<feature type="domain" description="Beta-lactamase-related" evidence="2">
    <location>
        <begin position="52"/>
        <end position="339"/>
    </location>
</feature>
<feature type="chain" id="PRO_5028811113" evidence="1">
    <location>
        <begin position="26"/>
        <end position="552"/>
    </location>
</feature>
<dbReference type="SUPFAM" id="SSF56601">
    <property type="entry name" value="beta-lactamase/transpeptidase-like"/>
    <property type="match status" value="1"/>
</dbReference>
<dbReference type="Pfam" id="PF00144">
    <property type="entry name" value="Beta-lactamase"/>
    <property type="match status" value="1"/>
</dbReference>
<dbReference type="KEGG" id="spap:H3Z74_23665"/>
<dbReference type="EMBL" id="CP061038">
    <property type="protein sequence ID" value="QNQ09586.1"/>
    <property type="molecule type" value="Genomic_DNA"/>
</dbReference>
<feature type="signal peptide" evidence="1">
    <location>
        <begin position="1"/>
        <end position="25"/>
    </location>
</feature>
<reference evidence="3 4" key="1">
    <citation type="submission" date="2020-09" db="EMBL/GenBank/DDBJ databases">
        <title>Sphingomonas sp., a new species isolated from pork steak.</title>
        <authorList>
            <person name="Heidler von Heilborn D."/>
        </authorList>
    </citation>
    <scope>NUCLEOTIDE SEQUENCE [LARGE SCALE GENOMIC DNA]</scope>
    <source>
        <strain evidence="4">S8-3T</strain>
    </source>
</reference>
<dbReference type="InterPro" id="IPR001466">
    <property type="entry name" value="Beta-lactam-related"/>
</dbReference>
<dbReference type="InterPro" id="IPR012338">
    <property type="entry name" value="Beta-lactam/transpept-like"/>
</dbReference>
<name>A0A7H0LIT3_9SPHN</name>
<sequence length="552" mass="59312">MSRMMRLIAVLSLSLGLGFAVPAGAETPKAAASLDAALDDVRTMVETAPGDLGLVVAVTDRDRLLLVATHGYADIGRRLPVTAETRFAIGSISKSFTAITLMQLADEGRFDPNVPIARYLPDFHPKTRFSAISGHALMTHTAGLPNYLSDVASMRFLITALNGFEPRYAPGAHFWYSNSGYQLLGYAAERIEHLPFPLILQQRVLDRLGMTATAPQIDDRLRGQIATSYERRTDGSYAEAPWFDYLASDGAIVSTAADMSAYARMLLGRGATPAGRLISARAFDRFSTPALDNYAYGIEVSDHGQVLEHGGSIAGFQAHLEAHLPDGFAVVLLSNGPLDEALSERIVARLVRGVRGDQKQAEPRNIAPKPRADAASFAGRFVDLKEEALVFAADSAGGLTLEQKGAAVPLTRLGENVWGLYLTPTGPRAFTFFRDGSGAVTDVVEGASGYAKQGSGRALVAAPAAYRRLVGRYKAHGEEGQGVRVLVRNGRLMTAYIGSDGDPALLDEAGAGRFRFAEPTFAPEWFGFDTVIDGQAQRLMTTGMALYRIDLP</sequence>